<evidence type="ECO:0000313" key="2">
    <source>
        <dbReference type="EMBL" id="BDA77753.1"/>
    </source>
</evidence>
<accession>A0ABN6KA98</accession>
<evidence type="ECO:0000313" key="3">
    <source>
        <dbReference type="Proteomes" id="UP000245263"/>
    </source>
</evidence>
<evidence type="ECO:0000256" key="1">
    <source>
        <dbReference type="ARBA" id="ARBA00010169"/>
    </source>
</evidence>
<dbReference type="Proteomes" id="UP000245263">
    <property type="component" value="Chromosome 1"/>
</dbReference>
<comment type="similarity">
    <text evidence="1">Belongs to the CutA family.</text>
</comment>
<name>A0ABN6KA98_9LEPT</name>
<dbReference type="PANTHER" id="PTHR23419:SF8">
    <property type="entry name" value="FI09726P"/>
    <property type="match status" value="1"/>
</dbReference>
<organism evidence="2 3">
    <name type="scientific">Leptospira kobayashii</name>
    <dbReference type="NCBI Taxonomy" id="1917830"/>
    <lineage>
        <taxon>Bacteria</taxon>
        <taxon>Pseudomonadati</taxon>
        <taxon>Spirochaetota</taxon>
        <taxon>Spirochaetia</taxon>
        <taxon>Leptospirales</taxon>
        <taxon>Leptospiraceae</taxon>
        <taxon>Leptospira</taxon>
    </lineage>
</organism>
<dbReference type="Gene3D" id="3.30.70.120">
    <property type="match status" value="1"/>
</dbReference>
<dbReference type="InterPro" id="IPR004323">
    <property type="entry name" value="Ion_tolerance_CutA"/>
</dbReference>
<proteinExistence type="inferred from homology"/>
<protein>
    <submittedName>
        <fullName evidence="2">Divalent ion tolerance protein</fullName>
    </submittedName>
</protein>
<sequence length="104" mass="11991">MKDLRFVYVTVGNLEEASLIAKKVVEEKLAACANILPQMTSFYFWEGKLQEDKEVVLIFKTNESKLESLILRIKELHSYEVPCIVALPIESGNPDYLDWLRKSL</sequence>
<dbReference type="RefSeq" id="WP_109020808.1">
    <property type="nucleotide sequence ID" value="NZ_AP025028.1"/>
</dbReference>
<dbReference type="PANTHER" id="PTHR23419">
    <property type="entry name" value="DIVALENT CATION TOLERANCE CUTA-RELATED"/>
    <property type="match status" value="1"/>
</dbReference>
<dbReference type="EMBL" id="AP025028">
    <property type="protein sequence ID" value="BDA77753.1"/>
    <property type="molecule type" value="Genomic_DNA"/>
</dbReference>
<dbReference type="InterPro" id="IPR011322">
    <property type="entry name" value="N-reg_PII-like_a/b"/>
</dbReference>
<dbReference type="Pfam" id="PF03091">
    <property type="entry name" value="CutA1"/>
    <property type="match status" value="1"/>
</dbReference>
<gene>
    <name evidence="2" type="primary">cutA</name>
    <name evidence="2" type="ORF">LPTSP3_g06830</name>
</gene>
<reference evidence="2 3" key="1">
    <citation type="submission" date="2021-08" db="EMBL/GenBank/DDBJ databases">
        <title>Complete genome sequence of Leptospira kobayashii strain E30.</title>
        <authorList>
            <person name="Nakao R."/>
            <person name="Nakamura S."/>
            <person name="Masuzawa T."/>
            <person name="Koizumi N."/>
        </authorList>
    </citation>
    <scope>NUCLEOTIDE SEQUENCE [LARGE SCALE GENOMIC DNA]</scope>
    <source>
        <strain evidence="2 3">E30</strain>
    </source>
</reference>
<keyword evidence="3" id="KW-1185">Reference proteome</keyword>
<dbReference type="SUPFAM" id="SSF54913">
    <property type="entry name" value="GlnB-like"/>
    <property type="match status" value="1"/>
</dbReference>
<dbReference type="InterPro" id="IPR015867">
    <property type="entry name" value="N-reg_PII/ATP_PRibTrfase_C"/>
</dbReference>